<evidence type="ECO:0000259" key="1">
    <source>
        <dbReference type="PROSITE" id="PS51186"/>
    </source>
</evidence>
<dbReference type="Proteomes" id="UP000482960">
    <property type="component" value="Unassembled WGS sequence"/>
</dbReference>
<dbReference type="GO" id="GO:0008999">
    <property type="term" value="F:protein-N-terminal-alanine acetyltransferase activity"/>
    <property type="evidence" value="ECO:0007669"/>
    <property type="project" value="TreeGrafter"/>
</dbReference>
<dbReference type="PANTHER" id="PTHR43441:SF10">
    <property type="entry name" value="ACETYLTRANSFERASE"/>
    <property type="match status" value="1"/>
</dbReference>
<sequence>MQPKAEGLHLRHWRADDIDTVYRACQDPAIQRWTGVPSPYLPEHAREYVTAVAPAGWQDGTSAHFAVTDAQTDELLGSCGLPSIDRVRRSAEVGYWVAPWARGRGVATRATRAVSRWAFDELGMKRVIWQAEIGNHASRLVARRAGFRIEGYLRLADAGQEAWVGSLLPGDPTEVDVPELEEQRAAIFGAPQPRLRCGPQPRLDGILRAPDERDIDAMVAACRDPETVRWTTVPNPYERRHAEDFALRVTAAKWARGDGVVYAITDPHDAWVGSIDLSLAPTDPYAGEVGFLVAPESRGRGYAVAALRALAEWGFDELGLARIVWKAHVGNVASRRVAEKAGFTIEGTLRGDLNHRGERKDAWVGGLTR</sequence>
<dbReference type="InterPro" id="IPR051908">
    <property type="entry name" value="Ribosomal_N-acetyltransferase"/>
</dbReference>
<evidence type="ECO:0000313" key="3">
    <source>
        <dbReference type="Proteomes" id="UP000482960"/>
    </source>
</evidence>
<feature type="domain" description="N-acetyltransferase" evidence="1">
    <location>
        <begin position="205"/>
        <end position="369"/>
    </location>
</feature>
<keyword evidence="3" id="KW-1185">Reference proteome</keyword>
<protein>
    <recommendedName>
        <fullName evidence="1">N-acetyltransferase domain-containing protein</fullName>
    </recommendedName>
</protein>
<dbReference type="GO" id="GO:0005737">
    <property type="term" value="C:cytoplasm"/>
    <property type="evidence" value="ECO:0007669"/>
    <property type="project" value="TreeGrafter"/>
</dbReference>
<name>A0A6V8L958_9ACTN</name>
<dbReference type="InterPro" id="IPR000182">
    <property type="entry name" value="GNAT_dom"/>
</dbReference>
<organism evidence="2 3">
    <name type="scientific">Phytohabitans rumicis</name>
    <dbReference type="NCBI Taxonomy" id="1076125"/>
    <lineage>
        <taxon>Bacteria</taxon>
        <taxon>Bacillati</taxon>
        <taxon>Actinomycetota</taxon>
        <taxon>Actinomycetes</taxon>
        <taxon>Micromonosporales</taxon>
        <taxon>Micromonosporaceae</taxon>
    </lineage>
</organism>
<dbReference type="PANTHER" id="PTHR43441">
    <property type="entry name" value="RIBOSOMAL-PROTEIN-SERINE ACETYLTRANSFERASE"/>
    <property type="match status" value="1"/>
</dbReference>
<dbReference type="Pfam" id="PF13302">
    <property type="entry name" value="Acetyltransf_3"/>
    <property type="match status" value="2"/>
</dbReference>
<evidence type="ECO:0000313" key="2">
    <source>
        <dbReference type="EMBL" id="GFJ91528.1"/>
    </source>
</evidence>
<gene>
    <name evidence="2" type="ORF">Prum_051700</name>
</gene>
<proteinExistence type="predicted"/>
<dbReference type="RefSeq" id="WP_173078581.1">
    <property type="nucleotide sequence ID" value="NZ_BAABJB010000004.1"/>
</dbReference>
<feature type="domain" description="N-acetyltransferase" evidence="1">
    <location>
        <begin position="8"/>
        <end position="169"/>
    </location>
</feature>
<reference evidence="2 3" key="2">
    <citation type="submission" date="2020-03" db="EMBL/GenBank/DDBJ databases">
        <authorList>
            <person name="Ichikawa N."/>
            <person name="Kimura A."/>
            <person name="Kitahashi Y."/>
            <person name="Uohara A."/>
        </authorList>
    </citation>
    <scope>NUCLEOTIDE SEQUENCE [LARGE SCALE GENOMIC DNA]</scope>
    <source>
        <strain evidence="2 3">NBRC 108638</strain>
    </source>
</reference>
<dbReference type="PROSITE" id="PS51186">
    <property type="entry name" value="GNAT"/>
    <property type="match status" value="2"/>
</dbReference>
<comment type="caution">
    <text evidence="2">The sequence shown here is derived from an EMBL/GenBank/DDBJ whole genome shotgun (WGS) entry which is preliminary data.</text>
</comment>
<accession>A0A6V8L958</accession>
<dbReference type="CDD" id="cd04301">
    <property type="entry name" value="NAT_SF"/>
    <property type="match status" value="1"/>
</dbReference>
<dbReference type="EMBL" id="BLPG01000001">
    <property type="protein sequence ID" value="GFJ91528.1"/>
    <property type="molecule type" value="Genomic_DNA"/>
</dbReference>
<dbReference type="Gene3D" id="3.40.630.30">
    <property type="match status" value="2"/>
</dbReference>
<dbReference type="SUPFAM" id="SSF55729">
    <property type="entry name" value="Acyl-CoA N-acyltransferases (Nat)"/>
    <property type="match status" value="2"/>
</dbReference>
<reference evidence="2 3" key="1">
    <citation type="submission" date="2020-03" db="EMBL/GenBank/DDBJ databases">
        <title>Whole genome shotgun sequence of Phytohabitans rumicis NBRC 108638.</title>
        <authorList>
            <person name="Komaki H."/>
            <person name="Tamura T."/>
        </authorList>
    </citation>
    <scope>NUCLEOTIDE SEQUENCE [LARGE SCALE GENOMIC DNA]</scope>
    <source>
        <strain evidence="2 3">NBRC 108638</strain>
    </source>
</reference>
<dbReference type="GO" id="GO:1990189">
    <property type="term" value="F:protein N-terminal-serine acetyltransferase activity"/>
    <property type="evidence" value="ECO:0007669"/>
    <property type="project" value="TreeGrafter"/>
</dbReference>
<dbReference type="AlphaFoldDB" id="A0A6V8L958"/>
<dbReference type="InterPro" id="IPR016181">
    <property type="entry name" value="Acyl_CoA_acyltransferase"/>
</dbReference>